<proteinExistence type="predicted"/>
<evidence type="ECO:0000256" key="1">
    <source>
        <dbReference type="SAM" id="MobiDB-lite"/>
    </source>
</evidence>
<comment type="caution">
    <text evidence="2">The sequence shown here is derived from an EMBL/GenBank/DDBJ whole genome shotgun (WGS) entry which is preliminary data.</text>
</comment>
<dbReference type="OrthoDB" id="5234213at2759"/>
<dbReference type="EMBL" id="QJNU01001089">
    <property type="protein sequence ID" value="RYO79755.1"/>
    <property type="molecule type" value="Genomic_DNA"/>
</dbReference>
<evidence type="ECO:0000313" key="3">
    <source>
        <dbReference type="Proteomes" id="UP000293360"/>
    </source>
</evidence>
<gene>
    <name evidence="2" type="ORF">DL764_009982</name>
</gene>
<reference evidence="2 3" key="1">
    <citation type="submission" date="2018-06" db="EMBL/GenBank/DDBJ databases">
        <title>Complete Genomes of Monosporascus.</title>
        <authorList>
            <person name="Robinson A.J."/>
            <person name="Natvig D.O."/>
        </authorList>
    </citation>
    <scope>NUCLEOTIDE SEQUENCE [LARGE SCALE GENOMIC DNA]</scope>
    <source>
        <strain evidence="2 3">CBS 110550</strain>
    </source>
</reference>
<accession>A0A4Q4SWK1</accession>
<organism evidence="2 3">
    <name type="scientific">Monosporascus ibericus</name>
    <dbReference type="NCBI Taxonomy" id="155417"/>
    <lineage>
        <taxon>Eukaryota</taxon>
        <taxon>Fungi</taxon>
        <taxon>Dikarya</taxon>
        <taxon>Ascomycota</taxon>
        <taxon>Pezizomycotina</taxon>
        <taxon>Sordariomycetes</taxon>
        <taxon>Xylariomycetidae</taxon>
        <taxon>Xylariales</taxon>
        <taxon>Xylariales incertae sedis</taxon>
        <taxon>Monosporascus</taxon>
    </lineage>
</organism>
<feature type="compositionally biased region" description="Polar residues" evidence="1">
    <location>
        <begin position="29"/>
        <end position="43"/>
    </location>
</feature>
<dbReference type="Proteomes" id="UP000293360">
    <property type="component" value="Unassembled WGS sequence"/>
</dbReference>
<dbReference type="AlphaFoldDB" id="A0A4Q4SWK1"/>
<feature type="compositionally biased region" description="Basic and acidic residues" evidence="1">
    <location>
        <begin position="99"/>
        <end position="112"/>
    </location>
</feature>
<sequence>MPKKAAKKPGEGPASNVPTGNEEGRDQTGAVSHASSYGAKTSSGNRGGKRDDDGGGNENRNAQQGGDGVETLREKAARKMHGPGANPSQLGDPTSLKNETSDRDPTDDERGAAGRSSKL</sequence>
<evidence type="ECO:0000313" key="2">
    <source>
        <dbReference type="EMBL" id="RYO79755.1"/>
    </source>
</evidence>
<feature type="compositionally biased region" description="Polar residues" evidence="1">
    <location>
        <begin position="86"/>
        <end position="98"/>
    </location>
</feature>
<protein>
    <submittedName>
        <fullName evidence="2">Uncharacterized protein</fullName>
    </submittedName>
</protein>
<keyword evidence="3" id="KW-1185">Reference proteome</keyword>
<feature type="region of interest" description="Disordered" evidence="1">
    <location>
        <begin position="1"/>
        <end position="119"/>
    </location>
</feature>
<name>A0A4Q4SWK1_9PEZI</name>